<evidence type="ECO:0000256" key="5">
    <source>
        <dbReference type="SAM" id="Phobius"/>
    </source>
</evidence>
<dbReference type="Gene3D" id="1.20.1280.290">
    <property type="match status" value="2"/>
</dbReference>
<evidence type="ECO:0000256" key="2">
    <source>
        <dbReference type="ARBA" id="ARBA00022692"/>
    </source>
</evidence>
<proteinExistence type="predicted"/>
<name>A0A485KSV3_9STRA</name>
<evidence type="ECO:0000256" key="1">
    <source>
        <dbReference type="ARBA" id="ARBA00004141"/>
    </source>
</evidence>
<dbReference type="GO" id="GO:0005829">
    <property type="term" value="C:cytosol"/>
    <property type="evidence" value="ECO:0007669"/>
    <property type="project" value="GOC"/>
</dbReference>
<comment type="subcellular location">
    <subcellularLocation>
        <location evidence="1">Membrane</location>
        <topology evidence="1">Multi-pass membrane protein</topology>
    </subcellularLocation>
</comment>
<dbReference type="InterPro" id="IPR006603">
    <property type="entry name" value="PQ-loop_rpt"/>
</dbReference>
<feature type="transmembrane region" description="Helical" evidence="5">
    <location>
        <begin position="36"/>
        <end position="55"/>
    </location>
</feature>
<evidence type="ECO:0000256" key="3">
    <source>
        <dbReference type="ARBA" id="ARBA00022989"/>
    </source>
</evidence>
<reference evidence="7 8" key="1">
    <citation type="submission" date="2019-03" db="EMBL/GenBank/DDBJ databases">
        <authorList>
            <person name="Gaulin E."/>
            <person name="Dumas B."/>
        </authorList>
    </citation>
    <scope>NUCLEOTIDE SEQUENCE [LARGE SCALE GENOMIC DNA]</scope>
    <source>
        <strain evidence="7">CBS 568.67</strain>
    </source>
</reference>
<reference evidence="6" key="2">
    <citation type="submission" date="2019-06" db="EMBL/GenBank/DDBJ databases">
        <title>Genomics analysis of Aphanomyces spp. identifies a new class of oomycete effector associated with host adaptation.</title>
        <authorList>
            <person name="Gaulin E."/>
        </authorList>
    </citation>
    <scope>NUCLEOTIDE SEQUENCE</scope>
    <source>
        <strain evidence="6">CBS 578.67</strain>
    </source>
</reference>
<keyword evidence="8" id="KW-1185">Reference proteome</keyword>
<dbReference type="GO" id="GO:0005768">
    <property type="term" value="C:endosome"/>
    <property type="evidence" value="ECO:0007669"/>
    <property type="project" value="TreeGrafter"/>
</dbReference>
<dbReference type="EMBL" id="CAADRA010005278">
    <property type="protein sequence ID" value="VFT88061.1"/>
    <property type="molecule type" value="Genomic_DNA"/>
</dbReference>
<feature type="transmembrane region" description="Helical" evidence="5">
    <location>
        <begin position="129"/>
        <end position="147"/>
    </location>
</feature>
<organism evidence="7 8">
    <name type="scientific">Aphanomyces stellatus</name>
    <dbReference type="NCBI Taxonomy" id="120398"/>
    <lineage>
        <taxon>Eukaryota</taxon>
        <taxon>Sar</taxon>
        <taxon>Stramenopiles</taxon>
        <taxon>Oomycota</taxon>
        <taxon>Saprolegniomycetes</taxon>
        <taxon>Saprolegniales</taxon>
        <taxon>Verrucalvaceae</taxon>
        <taxon>Aphanomyces</taxon>
    </lineage>
</organism>
<evidence type="ECO:0000256" key="4">
    <source>
        <dbReference type="ARBA" id="ARBA00023136"/>
    </source>
</evidence>
<evidence type="ECO:0000313" key="7">
    <source>
        <dbReference type="EMBL" id="VFT88061.1"/>
    </source>
</evidence>
<dbReference type="GO" id="GO:0016020">
    <property type="term" value="C:membrane"/>
    <property type="evidence" value="ECO:0007669"/>
    <property type="project" value="UniProtKB-SubCell"/>
</dbReference>
<keyword evidence="3 5" id="KW-1133">Transmembrane helix</keyword>
<evidence type="ECO:0000313" key="8">
    <source>
        <dbReference type="Proteomes" id="UP000332933"/>
    </source>
</evidence>
<dbReference type="FunFam" id="1.20.1280.290:FF:000008">
    <property type="entry name" value="PQ-loop repeat-containing protein 1"/>
    <property type="match status" value="1"/>
</dbReference>
<dbReference type="GO" id="GO:0045332">
    <property type="term" value="P:phospholipid translocation"/>
    <property type="evidence" value="ECO:0007669"/>
    <property type="project" value="TreeGrafter"/>
</dbReference>
<dbReference type="PANTHER" id="PTHR14856:SF9">
    <property type="entry name" value="PQ-LOOP REPEAT-CONTAINING PROTEIN 1"/>
    <property type="match status" value="1"/>
</dbReference>
<dbReference type="PANTHER" id="PTHR14856">
    <property type="entry name" value="PQ-LOOP REPEAT-CONTAINING PROTEIN 1-LIKE PROTEIN"/>
    <property type="match status" value="1"/>
</dbReference>
<dbReference type="Proteomes" id="UP000332933">
    <property type="component" value="Unassembled WGS sequence"/>
</dbReference>
<dbReference type="SMART" id="SM00679">
    <property type="entry name" value="CTNS"/>
    <property type="match status" value="2"/>
</dbReference>
<evidence type="ECO:0000313" key="6">
    <source>
        <dbReference type="EMBL" id="KAF0698209.1"/>
    </source>
</evidence>
<dbReference type="InterPro" id="IPR052241">
    <property type="entry name" value="SLC66/Scramblase_ANY1"/>
</dbReference>
<dbReference type="EMBL" id="VJMH01005257">
    <property type="protein sequence ID" value="KAF0698209.1"/>
    <property type="molecule type" value="Genomic_DNA"/>
</dbReference>
<dbReference type="AlphaFoldDB" id="A0A485KSV3"/>
<keyword evidence="2 5" id="KW-0812">Transmembrane</keyword>
<dbReference type="Pfam" id="PF04193">
    <property type="entry name" value="PQ-loop"/>
    <property type="match status" value="2"/>
</dbReference>
<dbReference type="GO" id="GO:0042147">
    <property type="term" value="P:retrograde transport, endosome to Golgi"/>
    <property type="evidence" value="ECO:0007669"/>
    <property type="project" value="TreeGrafter"/>
</dbReference>
<keyword evidence="4 5" id="KW-0472">Membrane</keyword>
<dbReference type="OrthoDB" id="77230at2759"/>
<dbReference type="GO" id="GO:0005802">
    <property type="term" value="C:trans-Golgi network"/>
    <property type="evidence" value="ECO:0007669"/>
    <property type="project" value="TreeGrafter"/>
</dbReference>
<sequence length="281" mass="30699">MPAMLKGVASVGIVVGGVLPYVPQYLYIHRTGDTSGFSPFVCLILLVANVLRLLFYRRAHFESALLEQSLVMIVAQLVMLELCVRKSRHAMEKEAKPVRVTQCVRRLSAGVPVHAVRWTFWKWTYFQDYLAVVVLFLGLGYVATFFFPGNDVYTNGIGDVALGIEACLGMPQFYQNFHRGSTAGVSTAMVLGWTLGDLFKTAFAVSTDAPLQFVVCGATQLAVDAGLLGQLLLNCRRSHTIMHGGTVVPFAPLVAVDERRRGIPDDEGTKVDDTTSAPALV</sequence>
<accession>A0A485KSV3</accession>
<protein>
    <submittedName>
        <fullName evidence="7">Aste57867_11194 protein</fullName>
    </submittedName>
</protein>
<gene>
    <name evidence="7" type="primary">Aste57867_11194</name>
    <name evidence="6" type="ORF">As57867_011152</name>
    <name evidence="7" type="ORF">ASTE57867_11194</name>
</gene>